<dbReference type="EMBL" id="MKCT01000083">
    <property type="protein sequence ID" value="OHX16261.1"/>
    <property type="molecule type" value="Genomic_DNA"/>
</dbReference>
<sequence>MSRFIQLHTLISYPPANLNRDDLGRPKTAMMGGVERLRVSSQSLKRAWRTSELFEQKLFSKVGQSEGALGTRTKHLGVEVHEKLKAAGFTEKLAGEYANEISKVYGALKKDKPYEIEQLVHVSAEEKASLDKLVAKLIADKRAPEKEELDALLHKQQAADIAMFGRMLASKTEHNVEAAVQVAHALGIHATAVEDDYFTAVDDLNDSELVKLHRREKGKEVDTGAGHVGESAFAAAVFYQYICIDRELLLQNLGGDHALAQRAIAALIEAALTVAPGGKQNSYASRAYAHYALAERGDRQPRSLSLAFLKPLGGSDYAIGGIAALTSVRENMDKVYGACADSRYELDVIKGEGSLQALLAFAAE</sequence>
<evidence type="ECO:0000313" key="1">
    <source>
        <dbReference type="EMBL" id="OHX16261.1"/>
    </source>
</evidence>
<dbReference type="RefSeq" id="WP_071114797.1">
    <property type="nucleotide sequence ID" value="NZ_MKCT01000083.1"/>
</dbReference>
<dbReference type="NCBIfam" id="TIGR01869">
    <property type="entry name" value="casC_Cse4"/>
    <property type="match status" value="1"/>
</dbReference>
<comment type="caution">
    <text evidence="1">The sequence shown here is derived from an EMBL/GenBank/DDBJ whole genome shotgun (WGS) entry which is preliminary data.</text>
</comment>
<dbReference type="Proteomes" id="UP000180280">
    <property type="component" value="Unassembled WGS sequence"/>
</dbReference>
<dbReference type="InterPro" id="IPR010148">
    <property type="entry name" value="CRISPR-assoc_prot_CT1975"/>
</dbReference>
<reference evidence="1 2" key="1">
    <citation type="submission" date="2016-09" db="EMBL/GenBank/DDBJ databases">
        <title>Chromobacterium muskegensis sp. nov., an insecticidal bacterium isolated from Sphagnum bogs.</title>
        <authorList>
            <person name="Sparks M.E."/>
            <person name="Blackburn M.B."/>
            <person name="Gundersen-Rindal D.E."/>
            <person name="Mitchell A."/>
            <person name="Farrar R."/>
            <person name="Kuhar D."/>
        </authorList>
    </citation>
    <scope>NUCLEOTIDE SEQUENCE [LARGE SCALE GENOMIC DNA]</scope>
    <source>
        <strain evidence="1 2">14B-1</strain>
    </source>
</reference>
<proteinExistence type="predicted"/>
<protein>
    <submittedName>
        <fullName evidence="1">Type I-E CRISPR-associated protein Cas7/Cse4/CasC</fullName>
    </submittedName>
</protein>
<organism evidence="1 2">
    <name type="scientific">Chromobacterium sphagni</name>
    <dbReference type="NCBI Taxonomy" id="1903179"/>
    <lineage>
        <taxon>Bacteria</taxon>
        <taxon>Pseudomonadati</taxon>
        <taxon>Pseudomonadota</taxon>
        <taxon>Betaproteobacteria</taxon>
        <taxon>Neisseriales</taxon>
        <taxon>Chromobacteriaceae</taxon>
        <taxon>Chromobacterium</taxon>
    </lineage>
</organism>
<dbReference type="Pfam" id="PF09344">
    <property type="entry name" value="Cas_CT1975"/>
    <property type="match status" value="1"/>
</dbReference>
<evidence type="ECO:0000313" key="2">
    <source>
        <dbReference type="Proteomes" id="UP000180280"/>
    </source>
</evidence>
<accession>A0ABX3C7J2</accession>
<name>A0ABX3C7J2_9NEIS</name>
<keyword evidence="2" id="KW-1185">Reference proteome</keyword>
<gene>
    <name evidence="1" type="ORF">BI344_12625</name>
</gene>